<evidence type="ECO:0000313" key="1">
    <source>
        <dbReference type="EMBL" id="KAH7978306.1"/>
    </source>
</evidence>
<comment type="caution">
    <text evidence="1">The sequence shown here is derived from an EMBL/GenBank/DDBJ whole genome shotgun (WGS) entry which is preliminary data.</text>
</comment>
<name>A0ACB8DVD3_DERSI</name>
<gene>
    <name evidence="1" type="ORF">HPB49_005144</name>
</gene>
<evidence type="ECO:0000313" key="2">
    <source>
        <dbReference type="Proteomes" id="UP000821865"/>
    </source>
</evidence>
<keyword evidence="2" id="KW-1185">Reference proteome</keyword>
<sequence length="94" mass="10087">MSREITHREGGSGVRLVRGSSTQRTTRGPRLLCREHVSSEHPRRMPCTPVRAYCGAVGSACSGPGAAHAVPVYRNGQRASNLFGDRASISLEPD</sequence>
<reference evidence="1" key="1">
    <citation type="submission" date="2020-05" db="EMBL/GenBank/DDBJ databases">
        <title>Large-scale comparative analyses of tick genomes elucidate their genetic diversity and vector capacities.</title>
        <authorList>
            <person name="Jia N."/>
            <person name="Wang J."/>
            <person name="Shi W."/>
            <person name="Du L."/>
            <person name="Sun Y."/>
            <person name="Zhan W."/>
            <person name="Jiang J."/>
            <person name="Wang Q."/>
            <person name="Zhang B."/>
            <person name="Ji P."/>
            <person name="Sakyi L.B."/>
            <person name="Cui X."/>
            <person name="Yuan T."/>
            <person name="Jiang B."/>
            <person name="Yang W."/>
            <person name="Lam T.T.-Y."/>
            <person name="Chang Q."/>
            <person name="Ding S."/>
            <person name="Wang X."/>
            <person name="Zhu J."/>
            <person name="Ruan X."/>
            <person name="Zhao L."/>
            <person name="Wei J."/>
            <person name="Que T."/>
            <person name="Du C."/>
            <person name="Cheng J."/>
            <person name="Dai P."/>
            <person name="Han X."/>
            <person name="Huang E."/>
            <person name="Gao Y."/>
            <person name="Liu J."/>
            <person name="Shao H."/>
            <person name="Ye R."/>
            <person name="Li L."/>
            <person name="Wei W."/>
            <person name="Wang X."/>
            <person name="Wang C."/>
            <person name="Yang T."/>
            <person name="Huo Q."/>
            <person name="Li W."/>
            <person name="Guo W."/>
            <person name="Chen H."/>
            <person name="Zhou L."/>
            <person name="Ni X."/>
            <person name="Tian J."/>
            <person name="Zhou Y."/>
            <person name="Sheng Y."/>
            <person name="Liu T."/>
            <person name="Pan Y."/>
            <person name="Xia L."/>
            <person name="Li J."/>
            <person name="Zhao F."/>
            <person name="Cao W."/>
        </authorList>
    </citation>
    <scope>NUCLEOTIDE SEQUENCE</scope>
    <source>
        <strain evidence="1">Dsil-2018</strain>
    </source>
</reference>
<dbReference type="EMBL" id="CM023470">
    <property type="protein sequence ID" value="KAH7978306.1"/>
    <property type="molecule type" value="Genomic_DNA"/>
</dbReference>
<proteinExistence type="predicted"/>
<accession>A0ACB8DVD3</accession>
<dbReference type="Proteomes" id="UP000821865">
    <property type="component" value="Chromosome 1"/>
</dbReference>
<organism evidence="1 2">
    <name type="scientific">Dermacentor silvarum</name>
    <name type="common">Tick</name>
    <dbReference type="NCBI Taxonomy" id="543639"/>
    <lineage>
        <taxon>Eukaryota</taxon>
        <taxon>Metazoa</taxon>
        <taxon>Ecdysozoa</taxon>
        <taxon>Arthropoda</taxon>
        <taxon>Chelicerata</taxon>
        <taxon>Arachnida</taxon>
        <taxon>Acari</taxon>
        <taxon>Parasitiformes</taxon>
        <taxon>Ixodida</taxon>
        <taxon>Ixodoidea</taxon>
        <taxon>Ixodidae</taxon>
        <taxon>Rhipicephalinae</taxon>
        <taxon>Dermacentor</taxon>
    </lineage>
</organism>
<protein>
    <submittedName>
        <fullName evidence="1">Uncharacterized protein</fullName>
    </submittedName>
</protein>